<dbReference type="OrthoDB" id="541276at2759"/>
<protein>
    <submittedName>
        <fullName evidence="3">Kinase-like domain-containing protein</fullName>
    </submittedName>
</protein>
<dbReference type="Pfam" id="PF00069">
    <property type="entry name" value="Pkinase"/>
    <property type="match status" value="1"/>
</dbReference>
<sequence length="219" mass="24488">MNTQPTTPNAVTRPDPTPITPASPQRTTTFTEDQSSLEEEEKTLKSIMLQPIDALKFCHQNDLSHRDLKPGSILIFHIDGGVKAHLADFGLATMEIEGDQTGGTGPYRSPEMNWIKENTGSSNTPPHWLDSGFQAYLQDPNHFYRHTKISKQANTMLTKMLEIDAELRIKLPELKEMAEGMDTLFRRRVAKEASPLMSTVVLKEEKVTKTVSVGLSPIE</sequence>
<dbReference type="PANTHER" id="PTHR44167:SF24">
    <property type="entry name" value="SERINE_THREONINE-PROTEIN KINASE CHK2"/>
    <property type="match status" value="1"/>
</dbReference>
<dbReference type="EMBL" id="ML178825">
    <property type="protein sequence ID" value="TFL01298.1"/>
    <property type="molecule type" value="Genomic_DNA"/>
</dbReference>
<dbReference type="PANTHER" id="PTHR44167">
    <property type="entry name" value="OVARIAN-SPECIFIC SERINE/THREONINE-PROTEIN KINASE LOK-RELATED"/>
    <property type="match status" value="1"/>
</dbReference>
<feature type="region of interest" description="Disordered" evidence="1">
    <location>
        <begin position="1"/>
        <end position="36"/>
    </location>
</feature>
<keyword evidence="3" id="KW-0808">Transferase</keyword>
<dbReference type="GO" id="GO:0005634">
    <property type="term" value="C:nucleus"/>
    <property type="evidence" value="ECO:0007669"/>
    <property type="project" value="TreeGrafter"/>
</dbReference>
<dbReference type="STRING" id="1884261.A0A5C3QJ12"/>
<name>A0A5C3QJ12_9AGAR</name>
<reference evidence="3 4" key="1">
    <citation type="journal article" date="2019" name="Nat. Ecol. Evol.">
        <title>Megaphylogeny resolves global patterns of mushroom evolution.</title>
        <authorList>
            <person name="Varga T."/>
            <person name="Krizsan K."/>
            <person name="Foldi C."/>
            <person name="Dima B."/>
            <person name="Sanchez-Garcia M."/>
            <person name="Sanchez-Ramirez S."/>
            <person name="Szollosi G.J."/>
            <person name="Szarkandi J.G."/>
            <person name="Papp V."/>
            <person name="Albert L."/>
            <person name="Andreopoulos W."/>
            <person name="Angelini C."/>
            <person name="Antonin V."/>
            <person name="Barry K.W."/>
            <person name="Bougher N.L."/>
            <person name="Buchanan P."/>
            <person name="Buyck B."/>
            <person name="Bense V."/>
            <person name="Catcheside P."/>
            <person name="Chovatia M."/>
            <person name="Cooper J."/>
            <person name="Damon W."/>
            <person name="Desjardin D."/>
            <person name="Finy P."/>
            <person name="Geml J."/>
            <person name="Haridas S."/>
            <person name="Hughes K."/>
            <person name="Justo A."/>
            <person name="Karasinski D."/>
            <person name="Kautmanova I."/>
            <person name="Kiss B."/>
            <person name="Kocsube S."/>
            <person name="Kotiranta H."/>
            <person name="LaButti K.M."/>
            <person name="Lechner B.E."/>
            <person name="Liimatainen K."/>
            <person name="Lipzen A."/>
            <person name="Lukacs Z."/>
            <person name="Mihaltcheva S."/>
            <person name="Morgado L.N."/>
            <person name="Niskanen T."/>
            <person name="Noordeloos M.E."/>
            <person name="Ohm R.A."/>
            <person name="Ortiz-Santana B."/>
            <person name="Ovrebo C."/>
            <person name="Racz N."/>
            <person name="Riley R."/>
            <person name="Savchenko A."/>
            <person name="Shiryaev A."/>
            <person name="Soop K."/>
            <person name="Spirin V."/>
            <person name="Szebenyi C."/>
            <person name="Tomsovsky M."/>
            <person name="Tulloss R.E."/>
            <person name="Uehling J."/>
            <person name="Grigoriev I.V."/>
            <person name="Vagvolgyi C."/>
            <person name="Papp T."/>
            <person name="Martin F.M."/>
            <person name="Miettinen O."/>
            <person name="Hibbett D.S."/>
            <person name="Nagy L.G."/>
        </authorList>
    </citation>
    <scope>NUCLEOTIDE SEQUENCE [LARGE SCALE GENOMIC DNA]</scope>
    <source>
        <strain evidence="3 4">CBS 309.79</strain>
    </source>
</reference>
<organism evidence="3 4">
    <name type="scientific">Pterulicium gracile</name>
    <dbReference type="NCBI Taxonomy" id="1884261"/>
    <lineage>
        <taxon>Eukaryota</taxon>
        <taxon>Fungi</taxon>
        <taxon>Dikarya</taxon>
        <taxon>Basidiomycota</taxon>
        <taxon>Agaricomycotina</taxon>
        <taxon>Agaricomycetes</taxon>
        <taxon>Agaricomycetidae</taxon>
        <taxon>Agaricales</taxon>
        <taxon>Pleurotineae</taxon>
        <taxon>Pterulaceae</taxon>
        <taxon>Pterulicium</taxon>
    </lineage>
</organism>
<evidence type="ECO:0000313" key="3">
    <source>
        <dbReference type="EMBL" id="TFL01298.1"/>
    </source>
</evidence>
<dbReference type="SMART" id="SM00220">
    <property type="entry name" value="S_TKc"/>
    <property type="match status" value="1"/>
</dbReference>
<dbReference type="InterPro" id="IPR011009">
    <property type="entry name" value="Kinase-like_dom_sf"/>
</dbReference>
<dbReference type="InterPro" id="IPR000719">
    <property type="entry name" value="Prot_kinase_dom"/>
</dbReference>
<dbReference type="Proteomes" id="UP000305067">
    <property type="component" value="Unassembled WGS sequence"/>
</dbReference>
<dbReference type="AlphaFoldDB" id="A0A5C3QJ12"/>
<feature type="compositionally biased region" description="Polar residues" evidence="1">
    <location>
        <begin position="22"/>
        <end position="34"/>
    </location>
</feature>
<dbReference type="GO" id="GO:0044773">
    <property type="term" value="P:mitotic DNA damage checkpoint signaling"/>
    <property type="evidence" value="ECO:0007669"/>
    <property type="project" value="TreeGrafter"/>
</dbReference>
<evidence type="ECO:0000259" key="2">
    <source>
        <dbReference type="PROSITE" id="PS50011"/>
    </source>
</evidence>
<dbReference type="GO" id="GO:0004674">
    <property type="term" value="F:protein serine/threonine kinase activity"/>
    <property type="evidence" value="ECO:0007669"/>
    <property type="project" value="TreeGrafter"/>
</dbReference>
<gene>
    <name evidence="3" type="ORF">BDV98DRAFT_593197</name>
</gene>
<dbReference type="SUPFAM" id="SSF56112">
    <property type="entry name" value="Protein kinase-like (PK-like)"/>
    <property type="match status" value="1"/>
</dbReference>
<feature type="domain" description="Protein kinase" evidence="2">
    <location>
        <begin position="1"/>
        <end position="219"/>
    </location>
</feature>
<proteinExistence type="predicted"/>
<evidence type="ECO:0000256" key="1">
    <source>
        <dbReference type="SAM" id="MobiDB-lite"/>
    </source>
</evidence>
<dbReference type="PROSITE" id="PS50011">
    <property type="entry name" value="PROTEIN_KINASE_DOM"/>
    <property type="match status" value="1"/>
</dbReference>
<dbReference type="Gene3D" id="1.10.510.10">
    <property type="entry name" value="Transferase(Phosphotransferase) domain 1"/>
    <property type="match status" value="1"/>
</dbReference>
<feature type="compositionally biased region" description="Polar residues" evidence="1">
    <location>
        <begin position="1"/>
        <end position="10"/>
    </location>
</feature>
<keyword evidence="4" id="KW-1185">Reference proteome</keyword>
<keyword evidence="3" id="KW-0418">Kinase</keyword>
<evidence type="ECO:0000313" key="4">
    <source>
        <dbReference type="Proteomes" id="UP000305067"/>
    </source>
</evidence>
<dbReference type="GO" id="GO:0005524">
    <property type="term" value="F:ATP binding"/>
    <property type="evidence" value="ECO:0007669"/>
    <property type="project" value="InterPro"/>
</dbReference>
<accession>A0A5C3QJ12</accession>